<keyword evidence="9 11" id="KW-0472">Membrane</keyword>
<keyword evidence="3" id="KW-0813">Transport</keyword>
<organism evidence="14 15">
    <name type="scientific">Toxocara canis</name>
    <name type="common">Canine roundworm</name>
    <dbReference type="NCBI Taxonomy" id="6265"/>
    <lineage>
        <taxon>Eukaryota</taxon>
        <taxon>Metazoa</taxon>
        <taxon>Ecdysozoa</taxon>
        <taxon>Nematoda</taxon>
        <taxon>Chromadorea</taxon>
        <taxon>Rhabditida</taxon>
        <taxon>Spirurina</taxon>
        <taxon>Ascaridomorpha</taxon>
        <taxon>Ascaridoidea</taxon>
        <taxon>Toxocaridae</taxon>
        <taxon>Toxocara</taxon>
    </lineage>
</organism>
<keyword evidence="4" id="KW-1003">Cell membrane</keyword>
<evidence type="ECO:0000256" key="10">
    <source>
        <dbReference type="ARBA" id="ARBA00023303"/>
    </source>
</evidence>
<keyword evidence="14" id="KW-0675">Receptor</keyword>
<feature type="transmembrane region" description="Helical" evidence="11">
    <location>
        <begin position="290"/>
        <end position="307"/>
    </location>
</feature>
<dbReference type="InterPro" id="IPR036734">
    <property type="entry name" value="Neur_chan_lig-bd_sf"/>
</dbReference>
<dbReference type="InterPro" id="IPR006028">
    <property type="entry name" value="GABAA/Glycine_rcpt"/>
</dbReference>
<dbReference type="PANTHER" id="PTHR18945">
    <property type="entry name" value="NEUROTRANSMITTER GATED ION CHANNEL"/>
    <property type="match status" value="1"/>
</dbReference>
<name>A0A0B2V1F6_TOXCA</name>
<evidence type="ECO:0000256" key="3">
    <source>
        <dbReference type="ARBA" id="ARBA00022448"/>
    </source>
</evidence>
<evidence type="ECO:0000256" key="5">
    <source>
        <dbReference type="ARBA" id="ARBA00022692"/>
    </source>
</evidence>
<keyword evidence="10" id="KW-0407">Ion channel</keyword>
<evidence type="ECO:0000256" key="7">
    <source>
        <dbReference type="ARBA" id="ARBA00022989"/>
    </source>
</evidence>
<keyword evidence="5 11" id="KW-0812">Transmembrane</keyword>
<evidence type="ECO:0000256" key="6">
    <source>
        <dbReference type="ARBA" id="ARBA00022729"/>
    </source>
</evidence>
<keyword evidence="15" id="KW-1185">Reference proteome</keyword>
<evidence type="ECO:0000256" key="1">
    <source>
        <dbReference type="ARBA" id="ARBA00004141"/>
    </source>
</evidence>
<sequence length="321" mass="37759">MSMLDKIWKPDTARFFWNGHGSWLHTLTTPNRLVRLSAQGEVLYSSRLTVKAKCHMDLHRFPLDIQACRLIIGSFAYGANEMQFRWRTVGENRGVHMDYEAIHDLPQFELRHFELFNNSLKIRDSITSVLTMTFLALDSRSDSPRVNFPTALDIYILICFVALLICICEFTVVHYYTKFNTADPELQRAEKERIRRMLKKVPKEAMLRQTREDGGRYSMYRQRNRDPPKHRFLTPQLSHFERGSQVDVRSFQTDSLGWRLYYMMLVLGKETDPFDVQLNSISVLDRCSRIVLPIAFASVVIIYYNFYVNAPHQFVFDEFTV</sequence>
<evidence type="ECO:0000256" key="11">
    <source>
        <dbReference type="SAM" id="Phobius"/>
    </source>
</evidence>
<evidence type="ECO:0000256" key="8">
    <source>
        <dbReference type="ARBA" id="ARBA00023065"/>
    </source>
</evidence>
<dbReference type="GO" id="GO:0005230">
    <property type="term" value="F:extracellular ligand-gated monoatomic ion channel activity"/>
    <property type="evidence" value="ECO:0007669"/>
    <property type="project" value="InterPro"/>
</dbReference>
<dbReference type="InterPro" id="IPR018000">
    <property type="entry name" value="Neurotransmitter_ion_chnl_CS"/>
</dbReference>
<comment type="caution">
    <text evidence="14">The sequence shown here is derived from an EMBL/GenBank/DDBJ whole genome shotgun (WGS) entry which is preliminary data.</text>
</comment>
<keyword evidence="6" id="KW-0732">Signal</keyword>
<evidence type="ECO:0000256" key="9">
    <source>
        <dbReference type="ARBA" id="ARBA00023136"/>
    </source>
</evidence>
<keyword evidence="8" id="KW-0406">Ion transport</keyword>
<dbReference type="PRINTS" id="PR00253">
    <property type="entry name" value="GABAARECEPTR"/>
</dbReference>
<dbReference type="SUPFAM" id="SSF90112">
    <property type="entry name" value="Neurotransmitter-gated ion-channel transmembrane pore"/>
    <property type="match status" value="1"/>
</dbReference>
<dbReference type="GO" id="GO:0004888">
    <property type="term" value="F:transmembrane signaling receptor activity"/>
    <property type="evidence" value="ECO:0007669"/>
    <property type="project" value="InterPro"/>
</dbReference>
<dbReference type="Proteomes" id="UP000031036">
    <property type="component" value="Unassembled WGS sequence"/>
</dbReference>
<dbReference type="InterPro" id="IPR006201">
    <property type="entry name" value="Neur_channel"/>
</dbReference>
<dbReference type="PROSITE" id="PS00236">
    <property type="entry name" value="NEUROTR_ION_CHANNEL"/>
    <property type="match status" value="1"/>
</dbReference>
<accession>A0A0B2V1F6</accession>
<dbReference type="EMBL" id="JPKZ01002763">
    <property type="protein sequence ID" value="KHN75304.1"/>
    <property type="molecule type" value="Genomic_DNA"/>
</dbReference>
<keyword evidence="7 11" id="KW-1133">Transmembrane helix</keyword>
<dbReference type="Pfam" id="PF02932">
    <property type="entry name" value="Neur_chan_memb"/>
    <property type="match status" value="1"/>
</dbReference>
<dbReference type="GO" id="GO:0005886">
    <property type="term" value="C:plasma membrane"/>
    <property type="evidence" value="ECO:0007669"/>
    <property type="project" value="UniProtKB-SubCell"/>
</dbReference>
<feature type="transmembrane region" description="Helical" evidence="11">
    <location>
        <begin position="154"/>
        <end position="176"/>
    </location>
</feature>
<evidence type="ECO:0000256" key="2">
    <source>
        <dbReference type="ARBA" id="ARBA00004236"/>
    </source>
</evidence>
<proteinExistence type="predicted"/>
<reference evidence="14 15" key="1">
    <citation type="submission" date="2014-11" db="EMBL/GenBank/DDBJ databases">
        <title>Genetic blueprint of the zoonotic pathogen Toxocara canis.</title>
        <authorList>
            <person name="Zhu X.-Q."/>
            <person name="Korhonen P.K."/>
            <person name="Cai H."/>
            <person name="Young N.D."/>
            <person name="Nejsum P."/>
            <person name="von Samson-Himmelstjerna G."/>
            <person name="Boag P.R."/>
            <person name="Tan P."/>
            <person name="Li Q."/>
            <person name="Min J."/>
            <person name="Yang Y."/>
            <person name="Wang X."/>
            <person name="Fang X."/>
            <person name="Hall R.S."/>
            <person name="Hofmann A."/>
            <person name="Sternberg P.W."/>
            <person name="Jex A.R."/>
            <person name="Gasser R.B."/>
        </authorList>
    </citation>
    <scope>NUCLEOTIDE SEQUENCE [LARGE SCALE GENOMIC DNA]</scope>
    <source>
        <strain evidence="14">PN_DK_2014</strain>
    </source>
</reference>
<evidence type="ECO:0000259" key="13">
    <source>
        <dbReference type="Pfam" id="PF02932"/>
    </source>
</evidence>
<dbReference type="InterPro" id="IPR036719">
    <property type="entry name" value="Neuro-gated_channel_TM_sf"/>
</dbReference>
<dbReference type="InterPro" id="IPR006029">
    <property type="entry name" value="Neurotrans-gated_channel_TM"/>
</dbReference>
<evidence type="ECO:0000313" key="14">
    <source>
        <dbReference type="EMBL" id="KHN75304.1"/>
    </source>
</evidence>
<dbReference type="SUPFAM" id="SSF63712">
    <property type="entry name" value="Nicotinic receptor ligand binding domain-like"/>
    <property type="match status" value="1"/>
</dbReference>
<feature type="domain" description="Neurotransmitter-gated ion-channel transmembrane" evidence="13">
    <location>
        <begin position="125"/>
        <end position="216"/>
    </location>
</feature>
<evidence type="ECO:0000256" key="4">
    <source>
        <dbReference type="ARBA" id="ARBA00022475"/>
    </source>
</evidence>
<dbReference type="STRING" id="6265.A0A0B2V1F6"/>
<evidence type="ECO:0000313" key="15">
    <source>
        <dbReference type="Proteomes" id="UP000031036"/>
    </source>
</evidence>
<feature type="domain" description="Neurotransmitter-gated ion-channel ligand-binding" evidence="12">
    <location>
        <begin position="5"/>
        <end position="108"/>
    </location>
</feature>
<evidence type="ECO:0000259" key="12">
    <source>
        <dbReference type="Pfam" id="PF02931"/>
    </source>
</evidence>
<dbReference type="InterPro" id="IPR006202">
    <property type="entry name" value="Neur_chan_lig-bd"/>
</dbReference>
<dbReference type="AlphaFoldDB" id="A0A0B2V1F6"/>
<gene>
    <name evidence="14" type="primary">GABRA3</name>
    <name evidence="14" type="ORF">Tcan_10752</name>
</gene>
<comment type="subcellular location">
    <subcellularLocation>
        <location evidence="2">Cell membrane</location>
    </subcellularLocation>
    <subcellularLocation>
        <location evidence="1">Membrane</location>
        <topology evidence="1">Multi-pass membrane protein</topology>
    </subcellularLocation>
</comment>
<dbReference type="Gene3D" id="2.70.170.10">
    <property type="entry name" value="Neurotransmitter-gated ion-channel ligand-binding domain"/>
    <property type="match status" value="1"/>
</dbReference>
<dbReference type="OrthoDB" id="203862at2759"/>
<dbReference type="Pfam" id="PF02931">
    <property type="entry name" value="Neur_chan_LBD"/>
    <property type="match status" value="1"/>
</dbReference>
<protein>
    <submittedName>
        <fullName evidence="14">Gamma-aminobutyric acid receptor subunit alpha-3</fullName>
    </submittedName>
</protein>